<dbReference type="Gene3D" id="3.40.50.20">
    <property type="match status" value="1"/>
</dbReference>
<evidence type="ECO:0008006" key="2">
    <source>
        <dbReference type="Google" id="ProtNLM"/>
    </source>
</evidence>
<name>A0A3B0YI99_9ZZZZ</name>
<accession>A0A3B0YI99</accession>
<feature type="non-terminal residue" evidence="1">
    <location>
        <position position="179"/>
    </location>
</feature>
<dbReference type="EMBL" id="UOFJ01000303">
    <property type="protein sequence ID" value="VAW68026.1"/>
    <property type="molecule type" value="Genomic_DNA"/>
</dbReference>
<proteinExistence type="predicted"/>
<sequence>MAKLLLTGARAPAALELARNLHRHGHQVIIVDSLVYPLARNSKAIDRFYKIPGPKENIKKFKKKLLLIIQQEKIDYLIPTCEEIFYISFLKSELEKCCQVLCPDFDLIIKLHSKIKILDLCADKGVGIPSTQIIEKSNLEKLAEINGVIAKKEFCRFGTDVLLSPTREMLKNIVDKNNG</sequence>
<dbReference type="AlphaFoldDB" id="A0A3B0YI99"/>
<organism evidence="1">
    <name type="scientific">hydrothermal vent metagenome</name>
    <dbReference type="NCBI Taxonomy" id="652676"/>
    <lineage>
        <taxon>unclassified sequences</taxon>
        <taxon>metagenomes</taxon>
        <taxon>ecological metagenomes</taxon>
    </lineage>
</organism>
<protein>
    <recommendedName>
        <fullName evidence="2">ATP-grasp domain-containing protein</fullName>
    </recommendedName>
</protein>
<gene>
    <name evidence="1" type="ORF">MNBD_GAMMA10-788</name>
</gene>
<evidence type="ECO:0000313" key="1">
    <source>
        <dbReference type="EMBL" id="VAW68026.1"/>
    </source>
</evidence>
<reference evidence="1" key="1">
    <citation type="submission" date="2018-06" db="EMBL/GenBank/DDBJ databases">
        <authorList>
            <person name="Zhirakovskaya E."/>
        </authorList>
    </citation>
    <scope>NUCLEOTIDE SEQUENCE</scope>
</reference>